<dbReference type="Pfam" id="PF01479">
    <property type="entry name" value="S4"/>
    <property type="match status" value="1"/>
</dbReference>
<dbReference type="OrthoDB" id="372073at2157"/>
<dbReference type="InterPro" id="IPR041982">
    <property type="entry name" value="Ribosomal_eS4_KOW"/>
</dbReference>
<dbReference type="InterPro" id="IPR014722">
    <property type="entry name" value="Rib_uL2_dom2"/>
</dbReference>
<dbReference type="SUPFAM" id="SSF55174">
    <property type="entry name" value="Alpha-L RNA-binding motif"/>
    <property type="match status" value="1"/>
</dbReference>
<evidence type="ECO:0000256" key="7">
    <source>
        <dbReference type="HAMAP-Rule" id="MF_00485"/>
    </source>
</evidence>
<dbReference type="Proteomes" id="UP000610960">
    <property type="component" value="Unassembled WGS sequence"/>
</dbReference>
<dbReference type="Pfam" id="PF00900">
    <property type="entry name" value="Ribosomal_S4e"/>
    <property type="match status" value="1"/>
</dbReference>
<dbReference type="GO" id="GO:0022627">
    <property type="term" value="C:cytosolic small ribosomal subunit"/>
    <property type="evidence" value="ECO:0007669"/>
    <property type="project" value="TreeGrafter"/>
</dbReference>
<dbReference type="GO" id="GO:0003735">
    <property type="term" value="F:structural constituent of ribosome"/>
    <property type="evidence" value="ECO:0007669"/>
    <property type="project" value="InterPro"/>
</dbReference>
<dbReference type="FunFam" id="3.10.290.10:FF:000002">
    <property type="entry name" value="40S ribosomal protein S4"/>
    <property type="match status" value="1"/>
</dbReference>
<dbReference type="SMART" id="SM00363">
    <property type="entry name" value="S4"/>
    <property type="match status" value="1"/>
</dbReference>
<keyword evidence="2" id="KW-0699">rRNA-binding</keyword>
<dbReference type="InterPro" id="IPR013843">
    <property type="entry name" value="Ribosomal_eS4_N"/>
</dbReference>
<dbReference type="AlphaFoldDB" id="A0A830GW54"/>
<keyword evidence="3 7" id="KW-0694">RNA-binding</keyword>
<dbReference type="PROSITE" id="PS50889">
    <property type="entry name" value="S4"/>
    <property type="match status" value="1"/>
</dbReference>
<dbReference type="Gene3D" id="2.40.50.740">
    <property type="match status" value="1"/>
</dbReference>
<reference evidence="9" key="2">
    <citation type="submission" date="2020-09" db="EMBL/GenBank/DDBJ databases">
        <authorList>
            <person name="Sun Q."/>
            <person name="Ohkuma M."/>
        </authorList>
    </citation>
    <scope>NUCLEOTIDE SEQUENCE</scope>
    <source>
        <strain evidence="9">JCM 10088</strain>
    </source>
</reference>
<dbReference type="Gene3D" id="2.30.30.30">
    <property type="match status" value="1"/>
</dbReference>
<dbReference type="InterPro" id="IPR013845">
    <property type="entry name" value="Ribosomal_eS4_central_region"/>
</dbReference>
<dbReference type="GO" id="GO:0006412">
    <property type="term" value="P:translation"/>
    <property type="evidence" value="ECO:0007669"/>
    <property type="project" value="UniProtKB-UniRule"/>
</dbReference>
<evidence type="ECO:0000256" key="1">
    <source>
        <dbReference type="ARBA" id="ARBA00007500"/>
    </source>
</evidence>
<evidence type="ECO:0000256" key="3">
    <source>
        <dbReference type="ARBA" id="ARBA00022884"/>
    </source>
</evidence>
<dbReference type="InterPro" id="IPR038237">
    <property type="entry name" value="Ribosomal_eS4_central_sf"/>
</dbReference>
<accession>A0A830GW54</accession>
<dbReference type="CDD" id="cd06087">
    <property type="entry name" value="KOW_RPS4"/>
    <property type="match status" value="1"/>
</dbReference>
<evidence type="ECO:0000256" key="4">
    <source>
        <dbReference type="ARBA" id="ARBA00022980"/>
    </source>
</evidence>
<evidence type="ECO:0000256" key="6">
    <source>
        <dbReference type="ARBA" id="ARBA00035272"/>
    </source>
</evidence>
<evidence type="ECO:0000256" key="2">
    <source>
        <dbReference type="ARBA" id="ARBA00022730"/>
    </source>
</evidence>
<proteinExistence type="inferred from homology"/>
<dbReference type="InterPro" id="IPR036986">
    <property type="entry name" value="S4_RNA-bd_sf"/>
</dbReference>
<comment type="caution">
    <text evidence="9">The sequence shown here is derived from an EMBL/GenBank/DDBJ whole genome shotgun (WGS) entry which is preliminary data.</text>
</comment>
<comment type="similarity">
    <text evidence="1 7">Belongs to the eukaryotic ribosomal protein eS4 family.</text>
</comment>
<keyword evidence="4 7" id="KW-0689">Ribosomal protein</keyword>
<keyword evidence="10" id="KW-1185">Reference proteome</keyword>
<dbReference type="PANTHER" id="PTHR11581">
    <property type="entry name" value="30S/40S RIBOSOMAL PROTEIN S4"/>
    <property type="match status" value="1"/>
</dbReference>
<dbReference type="PANTHER" id="PTHR11581:SF0">
    <property type="entry name" value="SMALL RIBOSOMAL SUBUNIT PROTEIN ES4"/>
    <property type="match status" value="1"/>
</dbReference>
<sequence>MTHLRRSLAPGWWSLEKGYSWTVRPRPGPHGARESLPLGLVLRNLLGYVSTLEEARKVLGAGQVKVDGKVRRDYKYPVGAMDILELVPTGERFRMLPDPVKFLRPAPLGQEDAVVKVRRIENKTVVKGGLVQLNLSDGYNVLVNDGKEYETLGSLFISLTDGKIVDYVPMKPGSYAIIVSGSNAGRHGVLKSIITTMRRREAIASIEGDGTEYRTVLDHVLMIGRDAPLIKVN</sequence>
<dbReference type="Gene3D" id="3.10.290.10">
    <property type="entry name" value="RNA-binding S4 domain"/>
    <property type="match status" value="1"/>
</dbReference>
<dbReference type="GO" id="GO:0019843">
    <property type="term" value="F:rRNA binding"/>
    <property type="evidence" value="ECO:0007669"/>
    <property type="project" value="UniProtKB-KW"/>
</dbReference>
<evidence type="ECO:0000259" key="8">
    <source>
        <dbReference type="SMART" id="SM00363"/>
    </source>
</evidence>
<dbReference type="CDD" id="cd00165">
    <property type="entry name" value="S4"/>
    <property type="match status" value="1"/>
</dbReference>
<dbReference type="Pfam" id="PF08071">
    <property type="entry name" value="RS4NT"/>
    <property type="match status" value="1"/>
</dbReference>
<dbReference type="EMBL" id="BMNL01000004">
    <property type="protein sequence ID" value="GGP22539.1"/>
    <property type="molecule type" value="Genomic_DNA"/>
</dbReference>
<evidence type="ECO:0000313" key="10">
    <source>
        <dbReference type="Proteomes" id="UP000610960"/>
    </source>
</evidence>
<dbReference type="InterPro" id="IPR000876">
    <property type="entry name" value="Ribosomal_eS4"/>
</dbReference>
<keyword evidence="5 7" id="KW-0687">Ribonucleoprotein</keyword>
<name>A0A830GW54_9CREN</name>
<feature type="domain" description="RNA-binding S4" evidence="8">
    <location>
        <begin position="36"/>
        <end position="100"/>
    </location>
</feature>
<evidence type="ECO:0000313" key="9">
    <source>
        <dbReference type="EMBL" id="GGP22539.1"/>
    </source>
</evidence>
<dbReference type="HAMAP" id="MF_00485">
    <property type="entry name" value="Ribosomal_eS4"/>
    <property type="match status" value="1"/>
</dbReference>
<organism evidence="9 10">
    <name type="scientific">Thermocladium modestius</name>
    <dbReference type="NCBI Taxonomy" id="62609"/>
    <lineage>
        <taxon>Archaea</taxon>
        <taxon>Thermoproteota</taxon>
        <taxon>Thermoprotei</taxon>
        <taxon>Thermoproteales</taxon>
        <taxon>Thermoproteaceae</taxon>
        <taxon>Thermocladium</taxon>
    </lineage>
</organism>
<gene>
    <name evidence="7" type="primary">rps4e</name>
    <name evidence="9" type="ORF">GCM10007981_19010</name>
</gene>
<reference evidence="9" key="1">
    <citation type="journal article" date="2014" name="Int. J. Syst. Evol. Microbiol.">
        <title>Complete genome sequence of Corynebacterium casei LMG S-19264T (=DSM 44701T), isolated from a smear-ripened cheese.</title>
        <authorList>
            <consortium name="US DOE Joint Genome Institute (JGI-PGF)"/>
            <person name="Walter F."/>
            <person name="Albersmeier A."/>
            <person name="Kalinowski J."/>
            <person name="Ruckert C."/>
        </authorList>
    </citation>
    <scope>NUCLEOTIDE SEQUENCE</scope>
    <source>
        <strain evidence="9">JCM 10088</strain>
    </source>
</reference>
<dbReference type="PIRSF" id="PIRSF002116">
    <property type="entry name" value="Ribosomal_S4"/>
    <property type="match status" value="1"/>
</dbReference>
<dbReference type="InterPro" id="IPR002942">
    <property type="entry name" value="S4_RNA-bd"/>
</dbReference>
<dbReference type="RefSeq" id="WP_188597154.1">
    <property type="nucleotide sequence ID" value="NZ_BMNL01000004.1"/>
</dbReference>
<evidence type="ECO:0000256" key="5">
    <source>
        <dbReference type="ARBA" id="ARBA00023274"/>
    </source>
</evidence>
<dbReference type="NCBIfam" id="NF003312">
    <property type="entry name" value="PRK04313.1"/>
    <property type="match status" value="1"/>
</dbReference>
<protein>
    <recommendedName>
        <fullName evidence="6 7">Small ribosomal subunit protein eS4</fullName>
    </recommendedName>
</protein>